<dbReference type="OrthoDB" id="79511at2759"/>
<dbReference type="OMA" id="KDVIWIP"/>
<dbReference type="STRING" id="1156394.T0RTR9"/>
<protein>
    <recommendedName>
        <fullName evidence="3">Integrase zinc-binding domain-containing protein</fullName>
    </recommendedName>
</protein>
<dbReference type="eggNOG" id="ENOG502SUJW">
    <property type="taxonomic scope" value="Eukaryota"/>
</dbReference>
<keyword evidence="2" id="KW-1185">Reference proteome</keyword>
<proteinExistence type="predicted"/>
<gene>
    <name evidence="1" type="ORF">SDRG_08839</name>
</gene>
<dbReference type="Proteomes" id="UP000030762">
    <property type="component" value="Unassembled WGS sequence"/>
</dbReference>
<sequence>MLPKSGTLRPLNDEGFEWPSLFDIKDFVTFGATLDLWTAKSGGKDVIWIPADASALQQRLSFVAHCGPIGHRSKFAKKMHLKRLFWLDQLDVKLTAFMDQCLLCPHVKGGRVIQRPPSQLWYASRPNEGILFDFLYLGDSFKGSKYELVLKDDLTHYCELV</sequence>
<name>T0RTR9_SAPDV</name>
<dbReference type="AlphaFoldDB" id="T0RTR9"/>
<dbReference type="GeneID" id="19949566"/>
<evidence type="ECO:0008006" key="3">
    <source>
        <dbReference type="Google" id="ProtNLM"/>
    </source>
</evidence>
<dbReference type="VEuPathDB" id="FungiDB:SDRG_08839"/>
<organism evidence="1 2">
    <name type="scientific">Saprolegnia diclina (strain VS20)</name>
    <dbReference type="NCBI Taxonomy" id="1156394"/>
    <lineage>
        <taxon>Eukaryota</taxon>
        <taxon>Sar</taxon>
        <taxon>Stramenopiles</taxon>
        <taxon>Oomycota</taxon>
        <taxon>Saprolegniomycetes</taxon>
        <taxon>Saprolegniales</taxon>
        <taxon>Saprolegniaceae</taxon>
        <taxon>Saprolegnia</taxon>
    </lineage>
</organism>
<dbReference type="RefSeq" id="XP_008612960.1">
    <property type="nucleotide sequence ID" value="XM_008614738.1"/>
</dbReference>
<dbReference type="EMBL" id="JH767158">
    <property type="protein sequence ID" value="EQC33737.1"/>
    <property type="molecule type" value="Genomic_DNA"/>
</dbReference>
<reference evidence="1 2" key="1">
    <citation type="submission" date="2012-04" db="EMBL/GenBank/DDBJ databases">
        <title>The Genome Sequence of Saprolegnia declina VS20.</title>
        <authorList>
            <consortium name="The Broad Institute Genome Sequencing Platform"/>
            <person name="Russ C."/>
            <person name="Nusbaum C."/>
            <person name="Tyler B."/>
            <person name="van West P."/>
            <person name="Dieguez-Uribeondo J."/>
            <person name="de Bruijn I."/>
            <person name="Tripathy S."/>
            <person name="Jiang R."/>
            <person name="Young S.K."/>
            <person name="Zeng Q."/>
            <person name="Gargeya S."/>
            <person name="Fitzgerald M."/>
            <person name="Haas B."/>
            <person name="Abouelleil A."/>
            <person name="Alvarado L."/>
            <person name="Arachchi H.M."/>
            <person name="Berlin A."/>
            <person name="Chapman S.B."/>
            <person name="Goldberg J."/>
            <person name="Griggs A."/>
            <person name="Gujja S."/>
            <person name="Hansen M."/>
            <person name="Howarth C."/>
            <person name="Imamovic A."/>
            <person name="Larimer J."/>
            <person name="McCowen C."/>
            <person name="Montmayeur A."/>
            <person name="Murphy C."/>
            <person name="Neiman D."/>
            <person name="Pearson M."/>
            <person name="Priest M."/>
            <person name="Roberts A."/>
            <person name="Saif S."/>
            <person name="Shea T."/>
            <person name="Sisk P."/>
            <person name="Sykes S."/>
            <person name="Wortman J."/>
            <person name="Nusbaum C."/>
            <person name="Birren B."/>
        </authorList>
    </citation>
    <scope>NUCLEOTIDE SEQUENCE [LARGE SCALE GENOMIC DNA]</scope>
    <source>
        <strain evidence="1 2">VS20</strain>
    </source>
</reference>
<accession>T0RTR9</accession>
<evidence type="ECO:0000313" key="1">
    <source>
        <dbReference type="EMBL" id="EQC33737.1"/>
    </source>
</evidence>
<dbReference type="InParanoid" id="T0RTR9"/>
<evidence type="ECO:0000313" key="2">
    <source>
        <dbReference type="Proteomes" id="UP000030762"/>
    </source>
</evidence>